<dbReference type="InterPro" id="IPR008259">
    <property type="entry name" value="FMN_hydac_DH_AS"/>
</dbReference>
<feature type="binding site" evidence="7">
    <location>
        <position position="128"/>
    </location>
    <ligand>
        <name>FMN</name>
        <dbReference type="ChEBI" id="CHEBI:58210"/>
    </ligand>
</feature>
<evidence type="ECO:0000313" key="10">
    <source>
        <dbReference type="Proteomes" id="UP000661507"/>
    </source>
</evidence>
<organism evidence="9 10">
    <name type="scientific">Neoroseomonas lacus</name>
    <dbReference type="NCBI Taxonomy" id="287609"/>
    <lineage>
        <taxon>Bacteria</taxon>
        <taxon>Pseudomonadati</taxon>
        <taxon>Pseudomonadota</taxon>
        <taxon>Alphaproteobacteria</taxon>
        <taxon>Acetobacterales</taxon>
        <taxon>Acetobacteraceae</taxon>
        <taxon>Neoroseomonas</taxon>
    </lineage>
</organism>
<feature type="binding site" evidence="7">
    <location>
        <position position="274"/>
    </location>
    <ligand>
        <name>glyoxylate</name>
        <dbReference type="ChEBI" id="CHEBI:36655"/>
    </ligand>
</feature>
<sequence length="376" mass="40121">MKGLPTSIETLREEAHRHLPRFVVDYLEGGAGQQRTLARNRAALDALALLPRTLRDVSHVDVTTRLLGFDMAAPVMVAPTGVAGMMRPGADGMLARAAARMGVPFILSAASNMPVEQVVSSGGTVWMQAYPLKDHHATQRLMRRAKDAGCVGVVLTVDSPVAGIRHWEARHFTPAGRPRLRTRIDALRHPAWLAAALRHGPPRFPNIAMELPDKSVQAERKAINEGKDPAFTFDGLARLRDAWPGPLIVKGVIDPEDVRQVASLGVDAVVLSNHGGRQLDGMVSTVEMLPACLHAAGSMPLLLDGGIRDGVDMAKVLALGAKAVLVGRVPLYGLAAAGEAGAVRAIELLLVEFRRVMGLLGRTDIIGLDRSSIASA</sequence>
<feature type="binding site" evidence="7">
    <location>
        <position position="165"/>
    </location>
    <ligand>
        <name>glyoxylate</name>
        <dbReference type="ChEBI" id="CHEBI:36655"/>
    </ligand>
</feature>
<evidence type="ECO:0000256" key="6">
    <source>
        <dbReference type="PIRSR" id="PIRSR000138-1"/>
    </source>
</evidence>
<evidence type="ECO:0000256" key="3">
    <source>
        <dbReference type="ARBA" id="ARBA00022643"/>
    </source>
</evidence>
<dbReference type="AlphaFoldDB" id="A0A917L365"/>
<dbReference type="RefSeq" id="WP_188973416.1">
    <property type="nucleotide sequence ID" value="NZ_BMKW01000023.1"/>
</dbReference>
<reference evidence="9" key="1">
    <citation type="journal article" date="2014" name="Int. J. Syst. Evol. Microbiol.">
        <title>Complete genome sequence of Corynebacterium casei LMG S-19264T (=DSM 44701T), isolated from a smear-ripened cheese.</title>
        <authorList>
            <consortium name="US DOE Joint Genome Institute (JGI-PGF)"/>
            <person name="Walter F."/>
            <person name="Albersmeier A."/>
            <person name="Kalinowski J."/>
            <person name="Ruckert C."/>
        </authorList>
    </citation>
    <scope>NUCLEOTIDE SEQUENCE</scope>
    <source>
        <strain evidence="9">CGMCC 1.3617</strain>
    </source>
</reference>
<name>A0A917L365_9PROT</name>
<feature type="binding site" evidence="7">
    <location>
        <position position="277"/>
    </location>
    <ligand>
        <name>glyoxylate</name>
        <dbReference type="ChEBI" id="CHEBI:36655"/>
    </ligand>
</feature>
<feature type="binding site" evidence="7">
    <location>
        <position position="272"/>
    </location>
    <ligand>
        <name>FMN</name>
        <dbReference type="ChEBI" id="CHEBI:58210"/>
    </ligand>
</feature>
<evidence type="ECO:0000256" key="1">
    <source>
        <dbReference type="ARBA" id="ARBA00001917"/>
    </source>
</evidence>
<dbReference type="Pfam" id="PF01070">
    <property type="entry name" value="FMN_dh"/>
    <property type="match status" value="1"/>
</dbReference>
<dbReference type="PIRSF" id="PIRSF000138">
    <property type="entry name" value="Al-hdrx_acd_dh"/>
    <property type="match status" value="1"/>
</dbReference>
<feature type="binding site" evidence="7">
    <location>
        <position position="130"/>
    </location>
    <ligand>
        <name>FMN</name>
        <dbReference type="ChEBI" id="CHEBI:58210"/>
    </ligand>
</feature>
<protein>
    <submittedName>
        <fullName evidence="9">Lactate dehydrogenase</fullName>
    </submittedName>
</protein>
<dbReference type="GO" id="GO:0009060">
    <property type="term" value="P:aerobic respiration"/>
    <property type="evidence" value="ECO:0007669"/>
    <property type="project" value="TreeGrafter"/>
</dbReference>
<evidence type="ECO:0000259" key="8">
    <source>
        <dbReference type="PROSITE" id="PS51349"/>
    </source>
</evidence>
<comment type="cofactor">
    <cofactor evidence="1">
        <name>FMN</name>
        <dbReference type="ChEBI" id="CHEBI:58210"/>
    </cofactor>
</comment>
<accession>A0A917L365</accession>
<keyword evidence="4" id="KW-0560">Oxidoreductase</keyword>
<proteinExistence type="inferred from homology"/>
<evidence type="ECO:0000256" key="5">
    <source>
        <dbReference type="ARBA" id="ARBA00024042"/>
    </source>
</evidence>
<comment type="similarity">
    <text evidence="5">Belongs to the FMN-dependent alpha-hydroxy acid dehydrogenase family.</text>
</comment>
<reference evidence="9" key="2">
    <citation type="submission" date="2020-09" db="EMBL/GenBank/DDBJ databases">
        <authorList>
            <person name="Sun Q."/>
            <person name="Zhou Y."/>
        </authorList>
    </citation>
    <scope>NUCLEOTIDE SEQUENCE</scope>
    <source>
        <strain evidence="9">CGMCC 1.3617</strain>
    </source>
</reference>
<keyword evidence="3 7" id="KW-0288">FMN</keyword>
<feature type="binding site" evidence="7">
    <location>
        <begin position="327"/>
        <end position="328"/>
    </location>
    <ligand>
        <name>FMN</name>
        <dbReference type="ChEBI" id="CHEBI:58210"/>
    </ligand>
</feature>
<evidence type="ECO:0000256" key="4">
    <source>
        <dbReference type="ARBA" id="ARBA00023002"/>
    </source>
</evidence>
<keyword evidence="10" id="KW-1185">Reference proteome</keyword>
<dbReference type="PROSITE" id="PS00557">
    <property type="entry name" value="FMN_HYDROXY_ACID_DH_1"/>
    <property type="match status" value="1"/>
</dbReference>
<dbReference type="SUPFAM" id="SSF51395">
    <property type="entry name" value="FMN-linked oxidoreductases"/>
    <property type="match status" value="1"/>
</dbReference>
<dbReference type="EMBL" id="BMKW01000023">
    <property type="protein sequence ID" value="GGJ42469.1"/>
    <property type="molecule type" value="Genomic_DNA"/>
</dbReference>
<dbReference type="InterPro" id="IPR037396">
    <property type="entry name" value="FMN_HAD"/>
</dbReference>
<evidence type="ECO:0000313" key="9">
    <source>
        <dbReference type="EMBL" id="GGJ42469.1"/>
    </source>
</evidence>
<evidence type="ECO:0000256" key="7">
    <source>
        <dbReference type="PIRSR" id="PIRSR000138-2"/>
    </source>
</evidence>
<dbReference type="GO" id="GO:0004459">
    <property type="term" value="F:L-lactate dehydrogenase (NAD+) activity"/>
    <property type="evidence" value="ECO:0007669"/>
    <property type="project" value="TreeGrafter"/>
</dbReference>
<dbReference type="PROSITE" id="PS51349">
    <property type="entry name" value="FMN_HYDROXY_ACID_DH_2"/>
    <property type="match status" value="1"/>
</dbReference>
<dbReference type="InterPro" id="IPR012133">
    <property type="entry name" value="Alpha-hydoxy_acid_DH_FMN"/>
</dbReference>
<dbReference type="GO" id="GO:0010181">
    <property type="term" value="F:FMN binding"/>
    <property type="evidence" value="ECO:0007669"/>
    <property type="project" value="InterPro"/>
</dbReference>
<gene>
    <name evidence="9" type="ORF">GCM10011320_57660</name>
</gene>
<feature type="domain" description="FMN hydroxy acid dehydrogenase" evidence="8">
    <location>
        <begin position="1"/>
        <end position="376"/>
    </location>
</feature>
<dbReference type="InterPro" id="IPR013785">
    <property type="entry name" value="Aldolase_TIM"/>
</dbReference>
<dbReference type="GO" id="GO:0005886">
    <property type="term" value="C:plasma membrane"/>
    <property type="evidence" value="ECO:0007669"/>
    <property type="project" value="TreeGrafter"/>
</dbReference>
<dbReference type="PANTHER" id="PTHR10578:SF107">
    <property type="entry name" value="2-HYDROXYACID OXIDASE 1"/>
    <property type="match status" value="1"/>
</dbReference>
<feature type="binding site" evidence="7">
    <location>
        <begin position="304"/>
        <end position="308"/>
    </location>
    <ligand>
        <name>FMN</name>
        <dbReference type="ChEBI" id="CHEBI:58210"/>
    </ligand>
</feature>
<feature type="binding site" evidence="7">
    <location>
        <position position="156"/>
    </location>
    <ligand>
        <name>FMN</name>
        <dbReference type="ChEBI" id="CHEBI:58210"/>
    </ligand>
</feature>
<dbReference type="CDD" id="cd02809">
    <property type="entry name" value="alpha_hydroxyacid_oxid_FMN"/>
    <property type="match status" value="1"/>
</dbReference>
<feature type="binding site" evidence="7">
    <location>
        <position position="26"/>
    </location>
    <ligand>
        <name>glyoxylate</name>
        <dbReference type="ChEBI" id="CHEBI:36655"/>
    </ligand>
</feature>
<dbReference type="PANTHER" id="PTHR10578">
    <property type="entry name" value="S -2-HYDROXY-ACID OXIDASE-RELATED"/>
    <property type="match status" value="1"/>
</dbReference>
<feature type="active site" description="Proton acceptor" evidence="6">
    <location>
        <position position="274"/>
    </location>
</feature>
<feature type="binding site" evidence="7">
    <location>
        <position position="108"/>
    </location>
    <ligand>
        <name>FMN</name>
        <dbReference type="ChEBI" id="CHEBI:58210"/>
    </ligand>
</feature>
<keyword evidence="2 7" id="KW-0285">Flavoprotein</keyword>
<evidence type="ECO:0000256" key="2">
    <source>
        <dbReference type="ARBA" id="ARBA00022630"/>
    </source>
</evidence>
<feature type="binding site" evidence="7">
    <location>
        <position position="250"/>
    </location>
    <ligand>
        <name>FMN</name>
        <dbReference type="ChEBI" id="CHEBI:58210"/>
    </ligand>
</feature>
<dbReference type="Gene3D" id="3.20.20.70">
    <property type="entry name" value="Aldolase class I"/>
    <property type="match status" value="1"/>
</dbReference>
<dbReference type="InterPro" id="IPR000262">
    <property type="entry name" value="FMN-dep_DH"/>
</dbReference>
<feature type="binding site" evidence="7">
    <location>
        <begin position="79"/>
        <end position="81"/>
    </location>
    <ligand>
        <name>FMN</name>
        <dbReference type="ChEBI" id="CHEBI:58210"/>
    </ligand>
</feature>
<dbReference type="Proteomes" id="UP000661507">
    <property type="component" value="Unassembled WGS sequence"/>
</dbReference>
<comment type="caution">
    <text evidence="9">The sequence shown here is derived from an EMBL/GenBank/DDBJ whole genome shotgun (WGS) entry which is preliminary data.</text>
</comment>